<evidence type="ECO:0000256" key="4">
    <source>
        <dbReference type="SAM" id="MobiDB-lite"/>
    </source>
</evidence>
<dbReference type="Proteomes" id="UP000219947">
    <property type="component" value="Unassembled WGS sequence"/>
</dbReference>
<dbReference type="Pfam" id="PF00534">
    <property type="entry name" value="Glycos_transf_1"/>
    <property type="match status" value="1"/>
</dbReference>
<accession>A0A2A8D8D6</accession>
<evidence type="ECO:0000259" key="5">
    <source>
        <dbReference type="Pfam" id="PF00534"/>
    </source>
</evidence>
<dbReference type="SUPFAM" id="SSF53756">
    <property type="entry name" value="UDP-Glycosyltransferase/glycogen phosphorylase"/>
    <property type="match status" value="1"/>
</dbReference>
<keyword evidence="8" id="KW-1185">Reference proteome</keyword>
<sequence>MVKIPESSQSRLPQSVVHVYSLHTDPFAQPGRGDAGGMNVYIARSIAAMLAADDTLRVEVFTLLTDPDCEHAKPGVQVPTLLNSYRDRVRVHQVLIPQALGARKNQLAEFTTEFAAQCVSLACWHPQVIHAHYWLSGVAALGAAQTYAAEGTAVPVVFTPHTTAAAKDARRSPDEPEEPHARYESEHRVLEHAALTIVNTSLEGQQLQDYYGADSARMRVIAPGVDTGIFHPLPGVHAEHEGSDTYARVVFAGRPQPLKGPHILVEALALLPADLHVELDIIGKSSSGYELDLLARARDLGIADRVHLRSPVPADILADIFRRADIVASPSSSESFGLVALEAQASGAAVLATDADGLRFAIENHKTGLLVAPRTPQRWAVAIERLVRAPRLRLTLGANAAARARSFSWEATARKTLCVYSEAITGCHLAQERAEGSA</sequence>
<keyword evidence="3 7" id="KW-0808">Transferase</keyword>
<comment type="caution">
    <text evidence="7">The sequence shown here is derived from an EMBL/GenBank/DDBJ whole genome shotgun (WGS) entry which is preliminary data.</text>
</comment>
<evidence type="ECO:0000313" key="8">
    <source>
        <dbReference type="Proteomes" id="UP000219947"/>
    </source>
</evidence>
<dbReference type="GO" id="GO:1901137">
    <property type="term" value="P:carbohydrate derivative biosynthetic process"/>
    <property type="evidence" value="ECO:0007669"/>
    <property type="project" value="UniProtKB-ARBA"/>
</dbReference>
<dbReference type="EMBL" id="PDEV01000001">
    <property type="protein sequence ID" value="PEN17216.1"/>
    <property type="molecule type" value="Genomic_DNA"/>
</dbReference>
<dbReference type="Gene3D" id="3.40.50.2000">
    <property type="entry name" value="Glycogen Phosphorylase B"/>
    <property type="match status" value="2"/>
</dbReference>
<evidence type="ECO:0000259" key="6">
    <source>
        <dbReference type="Pfam" id="PF13579"/>
    </source>
</evidence>
<dbReference type="GO" id="GO:0016757">
    <property type="term" value="F:glycosyltransferase activity"/>
    <property type="evidence" value="ECO:0007669"/>
    <property type="project" value="UniProtKB-KW"/>
</dbReference>
<dbReference type="PANTHER" id="PTHR45947">
    <property type="entry name" value="SULFOQUINOVOSYL TRANSFERASE SQD2"/>
    <property type="match status" value="1"/>
</dbReference>
<evidence type="ECO:0000256" key="3">
    <source>
        <dbReference type="ARBA" id="ARBA00022679"/>
    </source>
</evidence>
<dbReference type="RefSeq" id="WP_048777621.1">
    <property type="nucleotide sequence ID" value="NZ_CAURLQ010000024.1"/>
</dbReference>
<keyword evidence="2" id="KW-0328">Glycosyltransferase</keyword>
<dbReference type="InterPro" id="IPR050194">
    <property type="entry name" value="Glycosyltransferase_grp1"/>
</dbReference>
<feature type="domain" description="Glycosyltransferase subfamily 4-like N-terminal" evidence="6">
    <location>
        <begin position="36"/>
        <end position="224"/>
    </location>
</feature>
<dbReference type="InterPro" id="IPR001296">
    <property type="entry name" value="Glyco_trans_1"/>
</dbReference>
<proteinExistence type="predicted"/>
<feature type="compositionally biased region" description="Basic and acidic residues" evidence="4">
    <location>
        <begin position="167"/>
        <end position="185"/>
    </location>
</feature>
<dbReference type="PANTHER" id="PTHR45947:SF3">
    <property type="entry name" value="SULFOQUINOVOSYL TRANSFERASE SQD2"/>
    <property type="match status" value="1"/>
</dbReference>
<name>A0A2A8D8D6_9MICC</name>
<evidence type="ECO:0000256" key="1">
    <source>
        <dbReference type="ARBA" id="ARBA00021292"/>
    </source>
</evidence>
<dbReference type="Pfam" id="PF13579">
    <property type="entry name" value="Glyco_trans_4_4"/>
    <property type="match status" value="1"/>
</dbReference>
<evidence type="ECO:0000256" key="2">
    <source>
        <dbReference type="ARBA" id="ARBA00022676"/>
    </source>
</evidence>
<organism evidence="7 8">
    <name type="scientific">Rothia dentocariosa</name>
    <dbReference type="NCBI Taxonomy" id="2047"/>
    <lineage>
        <taxon>Bacteria</taxon>
        <taxon>Bacillati</taxon>
        <taxon>Actinomycetota</taxon>
        <taxon>Actinomycetes</taxon>
        <taxon>Micrococcales</taxon>
        <taxon>Micrococcaceae</taxon>
        <taxon>Rothia</taxon>
    </lineage>
</organism>
<feature type="region of interest" description="Disordered" evidence="4">
    <location>
        <begin position="164"/>
        <end position="185"/>
    </location>
</feature>
<gene>
    <name evidence="7" type="ORF">CRM92_04175</name>
</gene>
<dbReference type="InterPro" id="IPR028098">
    <property type="entry name" value="Glyco_trans_4-like_N"/>
</dbReference>
<feature type="domain" description="Glycosyl transferase family 1" evidence="5">
    <location>
        <begin position="243"/>
        <end position="401"/>
    </location>
</feature>
<dbReference type="AlphaFoldDB" id="A0A2A8D8D6"/>
<evidence type="ECO:0000313" key="7">
    <source>
        <dbReference type="EMBL" id="PEN17216.1"/>
    </source>
</evidence>
<protein>
    <recommendedName>
        <fullName evidence="1">D-inositol 3-phosphate glycosyltransferase</fullName>
    </recommendedName>
</protein>
<reference evidence="7" key="1">
    <citation type="submission" date="2017-10" db="EMBL/GenBank/DDBJ databases">
        <title>Kefir isolates.</title>
        <authorList>
            <person name="Kim Y."/>
            <person name="Blasche S."/>
        </authorList>
    </citation>
    <scope>NUCLEOTIDE SEQUENCE [LARGE SCALE GENOMIC DNA]</scope>
    <source>
        <strain evidence="7">OG2-2</strain>
    </source>
</reference>